<accession>A0AAV4JSJ6</accession>
<proteinExistence type="predicted"/>
<protein>
    <submittedName>
        <fullName evidence="1">Uncharacterized protein</fullName>
    </submittedName>
</protein>
<keyword evidence="2" id="KW-1185">Reference proteome</keyword>
<organism evidence="1 2">
    <name type="scientific">Elysia marginata</name>
    <dbReference type="NCBI Taxonomy" id="1093978"/>
    <lineage>
        <taxon>Eukaryota</taxon>
        <taxon>Metazoa</taxon>
        <taxon>Spiralia</taxon>
        <taxon>Lophotrochozoa</taxon>
        <taxon>Mollusca</taxon>
        <taxon>Gastropoda</taxon>
        <taxon>Heterobranchia</taxon>
        <taxon>Euthyneura</taxon>
        <taxon>Panpulmonata</taxon>
        <taxon>Sacoglossa</taxon>
        <taxon>Placobranchoidea</taxon>
        <taxon>Plakobranchidae</taxon>
        <taxon>Elysia</taxon>
    </lineage>
</organism>
<dbReference type="EMBL" id="BMAT01010330">
    <property type="protein sequence ID" value="GFS24356.1"/>
    <property type="molecule type" value="Genomic_DNA"/>
</dbReference>
<evidence type="ECO:0000313" key="1">
    <source>
        <dbReference type="EMBL" id="GFS24356.1"/>
    </source>
</evidence>
<gene>
    <name evidence="1" type="ORF">ElyMa_005155300</name>
</gene>
<name>A0AAV4JSJ6_9GAST</name>
<dbReference type="AlphaFoldDB" id="A0AAV4JSJ6"/>
<evidence type="ECO:0000313" key="2">
    <source>
        <dbReference type="Proteomes" id="UP000762676"/>
    </source>
</evidence>
<sequence length="90" mass="9911">MADQLARFRTGRTETHTVNNVIKAAFKQLQQVRTCCALDAICFLVVATELLFQYAVDTTNLLLLTQLNTIVGQTTTTLTVLARNGFSAAF</sequence>
<comment type="caution">
    <text evidence="1">The sequence shown here is derived from an EMBL/GenBank/DDBJ whole genome shotgun (WGS) entry which is preliminary data.</text>
</comment>
<dbReference type="Proteomes" id="UP000762676">
    <property type="component" value="Unassembled WGS sequence"/>
</dbReference>
<reference evidence="1 2" key="1">
    <citation type="journal article" date="2021" name="Elife">
        <title>Chloroplast acquisition without the gene transfer in kleptoplastic sea slugs, Plakobranchus ocellatus.</title>
        <authorList>
            <person name="Maeda T."/>
            <person name="Takahashi S."/>
            <person name="Yoshida T."/>
            <person name="Shimamura S."/>
            <person name="Takaki Y."/>
            <person name="Nagai Y."/>
            <person name="Toyoda A."/>
            <person name="Suzuki Y."/>
            <person name="Arimoto A."/>
            <person name="Ishii H."/>
            <person name="Satoh N."/>
            <person name="Nishiyama T."/>
            <person name="Hasebe M."/>
            <person name="Maruyama T."/>
            <person name="Minagawa J."/>
            <person name="Obokata J."/>
            <person name="Shigenobu S."/>
        </authorList>
    </citation>
    <scope>NUCLEOTIDE SEQUENCE [LARGE SCALE GENOMIC DNA]</scope>
</reference>